<feature type="region of interest" description="Disordered" evidence="5">
    <location>
        <begin position="194"/>
        <end position="262"/>
    </location>
</feature>
<reference evidence="8" key="1">
    <citation type="submission" date="2022-12" db="EMBL/GenBank/DDBJ databases">
        <authorList>
            <person name="Brejova B."/>
        </authorList>
    </citation>
    <scope>NUCLEOTIDE SEQUENCE</scope>
</reference>
<dbReference type="CDD" id="cd10567">
    <property type="entry name" value="SWIB-MDM2_like"/>
    <property type="match status" value="1"/>
</dbReference>
<dbReference type="InterPro" id="IPR019835">
    <property type="entry name" value="SWIB_domain"/>
</dbReference>
<keyword evidence="4" id="KW-0539">Nucleus</keyword>
<organism evidence="8 9">
    <name type="scientific">Candida verbasci</name>
    <dbReference type="NCBI Taxonomy" id="1227364"/>
    <lineage>
        <taxon>Eukaryota</taxon>
        <taxon>Fungi</taxon>
        <taxon>Dikarya</taxon>
        <taxon>Ascomycota</taxon>
        <taxon>Saccharomycotina</taxon>
        <taxon>Pichiomycetes</taxon>
        <taxon>Debaryomycetaceae</taxon>
        <taxon>Candida/Lodderomyces clade</taxon>
        <taxon>Candida</taxon>
    </lineage>
</organism>
<feature type="compositionally biased region" description="Acidic residues" evidence="5">
    <location>
        <begin position="213"/>
        <end position="249"/>
    </location>
</feature>
<evidence type="ECO:0000256" key="1">
    <source>
        <dbReference type="ARBA" id="ARBA00004123"/>
    </source>
</evidence>
<protein>
    <recommendedName>
        <fullName evidence="10">DM2 domain-containing protein</fullName>
    </recommendedName>
</protein>
<evidence type="ECO:0000256" key="5">
    <source>
        <dbReference type="SAM" id="MobiDB-lite"/>
    </source>
</evidence>
<dbReference type="Proteomes" id="UP001152885">
    <property type="component" value="Unassembled WGS sequence"/>
</dbReference>
<feature type="domain" description="DEK-C" evidence="7">
    <location>
        <begin position="4"/>
        <end position="59"/>
    </location>
</feature>
<name>A0A9W4TZS7_9ASCO</name>
<dbReference type="FunFam" id="1.10.245.10:FF:000004">
    <property type="entry name" value="Upstream activation factor subunit"/>
    <property type="match status" value="1"/>
</dbReference>
<dbReference type="EMBL" id="CANTUO010000003">
    <property type="protein sequence ID" value="CAI5758751.1"/>
    <property type="molecule type" value="Genomic_DNA"/>
</dbReference>
<dbReference type="Pfam" id="PF02201">
    <property type="entry name" value="SWIB"/>
    <property type="match status" value="1"/>
</dbReference>
<sequence>MSTNYEPEKYLPTIDAILSVANLEEITVKKIRNALQELFGIDLSPNKKDINEIILNRYYDLIHKREEESKKQMEKQDALLAAKLSREENGGRRAAFRQARKSAAKVEKPKRPLSANNVFNRQMVLSADLQAIVNKERLSRAQVVKHLWAYIKENNLQNPKDKRQIDCDDKLQNLFKKKSVDSFGMNKILSKHIFKPEEVGDSTTASAPKHDEEQDEESEEGEGEEEEEEEEEVEEAEEKVEDGDEEMEEDSRVSTKSSSEEV</sequence>
<proteinExistence type="predicted"/>
<dbReference type="PROSITE" id="PS51925">
    <property type="entry name" value="SWIB_MDM2"/>
    <property type="match status" value="1"/>
</dbReference>
<dbReference type="InterPro" id="IPR003121">
    <property type="entry name" value="SWIB_MDM2_domain"/>
</dbReference>
<dbReference type="PANTHER" id="PTHR13844">
    <property type="entry name" value="SWI/SNF-RELATED MATRIX-ASSOCIATED ACTIN-DEPENDENT REGULATOR OF CHROMATIN SUBFAMILY D"/>
    <property type="match status" value="1"/>
</dbReference>
<accession>A0A9W4TZS7</accession>
<evidence type="ECO:0000259" key="6">
    <source>
        <dbReference type="PROSITE" id="PS51925"/>
    </source>
</evidence>
<evidence type="ECO:0000259" key="7">
    <source>
        <dbReference type="PROSITE" id="PS51998"/>
    </source>
</evidence>
<feature type="domain" description="DM2" evidence="6">
    <location>
        <begin position="118"/>
        <end position="195"/>
    </location>
</feature>
<evidence type="ECO:0000256" key="3">
    <source>
        <dbReference type="ARBA" id="ARBA00023163"/>
    </source>
</evidence>
<keyword evidence="2" id="KW-0805">Transcription regulation</keyword>
<keyword evidence="3" id="KW-0804">Transcription</keyword>
<evidence type="ECO:0000313" key="8">
    <source>
        <dbReference type="EMBL" id="CAI5758751.1"/>
    </source>
</evidence>
<keyword evidence="9" id="KW-1185">Reference proteome</keyword>
<dbReference type="Gene3D" id="1.10.245.10">
    <property type="entry name" value="SWIB/MDM2 domain"/>
    <property type="match status" value="1"/>
</dbReference>
<dbReference type="SMART" id="SM00151">
    <property type="entry name" value="SWIB"/>
    <property type="match status" value="1"/>
</dbReference>
<dbReference type="OrthoDB" id="10251073at2759"/>
<gene>
    <name evidence="8" type="ORF">CANVERA_P3263</name>
</gene>
<dbReference type="GO" id="GO:0001181">
    <property type="term" value="F:RNA polymerase I general transcription initiation factor activity"/>
    <property type="evidence" value="ECO:0007669"/>
    <property type="project" value="UniProtKB-ARBA"/>
</dbReference>
<dbReference type="PROSITE" id="PS51998">
    <property type="entry name" value="DEK_C"/>
    <property type="match status" value="1"/>
</dbReference>
<evidence type="ECO:0000256" key="2">
    <source>
        <dbReference type="ARBA" id="ARBA00023015"/>
    </source>
</evidence>
<comment type="subcellular location">
    <subcellularLocation>
        <location evidence="1">Nucleus</location>
    </subcellularLocation>
</comment>
<dbReference type="InterPro" id="IPR036885">
    <property type="entry name" value="SWIB_MDM2_dom_sf"/>
</dbReference>
<dbReference type="SUPFAM" id="SSF109715">
    <property type="entry name" value="DEK C-terminal domain"/>
    <property type="match status" value="1"/>
</dbReference>
<dbReference type="InterPro" id="IPR014876">
    <property type="entry name" value="DEK_C"/>
</dbReference>
<dbReference type="Gene3D" id="1.10.10.60">
    <property type="entry name" value="Homeodomain-like"/>
    <property type="match status" value="1"/>
</dbReference>
<dbReference type="GO" id="GO:0000500">
    <property type="term" value="C:RNA polymerase I upstream activating factor complex"/>
    <property type="evidence" value="ECO:0007669"/>
    <property type="project" value="UniProtKB-ARBA"/>
</dbReference>
<dbReference type="AlphaFoldDB" id="A0A9W4TZS7"/>
<evidence type="ECO:0008006" key="10">
    <source>
        <dbReference type="Google" id="ProtNLM"/>
    </source>
</evidence>
<evidence type="ECO:0000313" key="9">
    <source>
        <dbReference type="Proteomes" id="UP001152885"/>
    </source>
</evidence>
<evidence type="ECO:0000256" key="4">
    <source>
        <dbReference type="ARBA" id="ARBA00023242"/>
    </source>
</evidence>
<dbReference type="Pfam" id="PF08766">
    <property type="entry name" value="DEK_C"/>
    <property type="match status" value="1"/>
</dbReference>
<dbReference type="SUPFAM" id="SSF47592">
    <property type="entry name" value="SWIB/MDM2 domain"/>
    <property type="match status" value="1"/>
</dbReference>
<comment type="caution">
    <text evidence="8">The sequence shown here is derived from an EMBL/GenBank/DDBJ whole genome shotgun (WGS) entry which is preliminary data.</text>
</comment>